<comment type="caution">
    <text evidence="2">The sequence shown here is derived from an EMBL/GenBank/DDBJ whole genome shotgun (WGS) entry which is preliminary data.</text>
</comment>
<dbReference type="InterPro" id="IPR006175">
    <property type="entry name" value="YjgF/YER057c/UK114"/>
</dbReference>
<proteinExistence type="inferred from homology"/>
<dbReference type="GO" id="GO:0016787">
    <property type="term" value="F:hydrolase activity"/>
    <property type="evidence" value="ECO:0007669"/>
    <property type="project" value="UniProtKB-KW"/>
</dbReference>
<dbReference type="EMBL" id="JAYFSI010000006">
    <property type="protein sequence ID" value="MEA5363141.1"/>
    <property type="molecule type" value="Genomic_DNA"/>
</dbReference>
<dbReference type="PANTHER" id="PTHR11803:SF58">
    <property type="entry name" value="PROTEIN HMF1-RELATED"/>
    <property type="match status" value="1"/>
</dbReference>
<dbReference type="PANTHER" id="PTHR11803">
    <property type="entry name" value="2-IMINOBUTANOATE/2-IMINOPROPANOATE DEAMINASE RIDA"/>
    <property type="match status" value="1"/>
</dbReference>
<keyword evidence="3" id="KW-1185">Reference proteome</keyword>
<evidence type="ECO:0000256" key="1">
    <source>
        <dbReference type="ARBA" id="ARBA00010552"/>
    </source>
</evidence>
<dbReference type="Pfam" id="PF01042">
    <property type="entry name" value="Ribonuc_L-PSP"/>
    <property type="match status" value="1"/>
</dbReference>
<dbReference type="Proteomes" id="UP001304298">
    <property type="component" value="Unassembled WGS sequence"/>
</dbReference>
<sequence length="129" mass="13425">MSVTKFVTHPDGVHQPPGNAFSHAVVAGGLVHTSGQVGMSPDGLLLDGFEGQAKQAFENLKVVLEACGAGLADVVKVTVLVAETADVRKYLPLAAKYLAHRPASTLHAVKAFAMPGLLFEVDAVAVLPR</sequence>
<dbReference type="RefSeq" id="WP_323330895.1">
    <property type="nucleotide sequence ID" value="NZ_JAYFSI010000006.1"/>
</dbReference>
<dbReference type="EC" id="3.5.-.-" evidence="2"/>
<comment type="similarity">
    <text evidence="1">Belongs to the RutC family.</text>
</comment>
<reference evidence="2 3" key="1">
    <citation type="submission" date="2023-12" db="EMBL/GenBank/DDBJ databases">
        <title>Amycolatopsis sp. V23-08.</title>
        <authorList>
            <person name="Somphong A."/>
        </authorList>
    </citation>
    <scope>NUCLEOTIDE SEQUENCE [LARGE SCALE GENOMIC DNA]</scope>
    <source>
        <strain evidence="2 3">V23-08</strain>
    </source>
</reference>
<name>A0ABU5RD65_9PSEU</name>
<gene>
    <name evidence="2" type="ORF">VA596_26665</name>
</gene>
<organism evidence="2 3">
    <name type="scientific">Amycolatopsis heterodermiae</name>
    <dbReference type="NCBI Taxonomy" id="3110235"/>
    <lineage>
        <taxon>Bacteria</taxon>
        <taxon>Bacillati</taxon>
        <taxon>Actinomycetota</taxon>
        <taxon>Actinomycetes</taxon>
        <taxon>Pseudonocardiales</taxon>
        <taxon>Pseudonocardiaceae</taxon>
        <taxon>Amycolatopsis</taxon>
    </lineage>
</organism>
<dbReference type="InterPro" id="IPR035959">
    <property type="entry name" value="RutC-like_sf"/>
</dbReference>
<evidence type="ECO:0000313" key="3">
    <source>
        <dbReference type="Proteomes" id="UP001304298"/>
    </source>
</evidence>
<dbReference type="Gene3D" id="3.30.1330.40">
    <property type="entry name" value="RutC-like"/>
    <property type="match status" value="1"/>
</dbReference>
<dbReference type="SUPFAM" id="SSF55298">
    <property type="entry name" value="YjgF-like"/>
    <property type="match status" value="1"/>
</dbReference>
<dbReference type="CDD" id="cd00448">
    <property type="entry name" value="YjgF_YER057c_UK114_family"/>
    <property type="match status" value="1"/>
</dbReference>
<evidence type="ECO:0000313" key="2">
    <source>
        <dbReference type="EMBL" id="MEA5363141.1"/>
    </source>
</evidence>
<keyword evidence="2" id="KW-0378">Hydrolase</keyword>
<accession>A0ABU5RD65</accession>
<protein>
    <submittedName>
        <fullName evidence="2">RidA family protein</fullName>
        <ecNumber evidence="2">3.5.-.-</ecNumber>
    </submittedName>
</protein>